<evidence type="ECO:0000313" key="3">
    <source>
        <dbReference type="EMBL" id="GIH42702.1"/>
    </source>
</evidence>
<dbReference type="SUPFAM" id="SSF63829">
    <property type="entry name" value="Calcium-dependent phosphotriesterase"/>
    <property type="match status" value="1"/>
</dbReference>
<keyword evidence="4" id="KW-1185">Reference proteome</keyword>
<gene>
    <name evidence="3" type="ORF">Mco01_57020</name>
</gene>
<keyword evidence="2" id="KW-0732">Signal</keyword>
<protein>
    <recommendedName>
        <fullName evidence="5">TIGR03118 family protein</fullName>
    </recommendedName>
</protein>
<organism evidence="3 4">
    <name type="scientific">Microbispora corallina</name>
    <dbReference type="NCBI Taxonomy" id="83302"/>
    <lineage>
        <taxon>Bacteria</taxon>
        <taxon>Bacillati</taxon>
        <taxon>Actinomycetota</taxon>
        <taxon>Actinomycetes</taxon>
        <taxon>Streptosporangiales</taxon>
        <taxon>Streptosporangiaceae</taxon>
        <taxon>Microbispora</taxon>
    </lineage>
</organism>
<evidence type="ECO:0000256" key="1">
    <source>
        <dbReference type="SAM" id="MobiDB-lite"/>
    </source>
</evidence>
<dbReference type="EMBL" id="BOOC01000032">
    <property type="protein sequence ID" value="GIH42702.1"/>
    <property type="molecule type" value="Genomic_DNA"/>
</dbReference>
<evidence type="ECO:0008006" key="5">
    <source>
        <dbReference type="Google" id="ProtNLM"/>
    </source>
</evidence>
<dbReference type="InterPro" id="IPR017549">
    <property type="entry name" value="APMV_L690"/>
</dbReference>
<feature type="region of interest" description="Disordered" evidence="1">
    <location>
        <begin position="354"/>
        <end position="377"/>
    </location>
</feature>
<sequence length="377" mass="38910">MRIRQITLCAAALVVGATTTLPAHAASVPAATATTTRFQEIDLVADVAGRAARTDPKLVNPWGIAVGPRVWVSDADAGVATVYSGGGTAGPVVKEPLTVAVPGGPTGQVFNSGPHFVVHGPKGSGPAAFVFATESGTIQGWNLKADPAHAVVAAKVRRASFKGLALLQARGGPFLLAADFFHGRIVVFDGRFHRVSLPHAFRDPSLPRGYAPFNVAVVGGTVYVTYARQNAHHDEEVAGPGKGFVSRFTASGAFRGRLAARGPLNAPWAVTAAPASFGTYAGALLVGNFGDGTINAFTRNGRFLGPLRTPEGKPIRIDGLWGLAPGTAANGGANALWFAAGTDDEKHGLLGLIRPTPRKPGTGGDDGGHITYPPPRY</sequence>
<feature type="signal peptide" evidence="2">
    <location>
        <begin position="1"/>
        <end position="25"/>
    </location>
</feature>
<evidence type="ECO:0000256" key="2">
    <source>
        <dbReference type="SAM" id="SignalP"/>
    </source>
</evidence>
<dbReference type="Proteomes" id="UP000603904">
    <property type="component" value="Unassembled WGS sequence"/>
</dbReference>
<dbReference type="NCBIfam" id="TIGR03118">
    <property type="entry name" value="PEPCTERM_chp_1"/>
    <property type="match status" value="1"/>
</dbReference>
<evidence type="ECO:0000313" key="4">
    <source>
        <dbReference type="Proteomes" id="UP000603904"/>
    </source>
</evidence>
<dbReference type="RefSeq" id="WP_204059890.1">
    <property type="nucleotide sequence ID" value="NZ_BAAAGP010000019.1"/>
</dbReference>
<reference evidence="3 4" key="1">
    <citation type="submission" date="2021-01" db="EMBL/GenBank/DDBJ databases">
        <title>Whole genome shotgun sequence of Microbispora corallina NBRC 16416.</title>
        <authorList>
            <person name="Komaki H."/>
            <person name="Tamura T."/>
        </authorList>
    </citation>
    <scope>NUCLEOTIDE SEQUENCE [LARGE SCALE GENOMIC DNA]</scope>
    <source>
        <strain evidence="3 4">NBRC 16416</strain>
    </source>
</reference>
<comment type="caution">
    <text evidence="3">The sequence shown here is derived from an EMBL/GenBank/DDBJ whole genome shotgun (WGS) entry which is preliminary data.</text>
</comment>
<feature type="chain" id="PRO_5046889022" description="TIGR03118 family protein" evidence="2">
    <location>
        <begin position="26"/>
        <end position="377"/>
    </location>
</feature>
<name>A0ABQ4G6K5_9ACTN</name>
<accession>A0ABQ4G6K5</accession>
<proteinExistence type="predicted"/>